<dbReference type="PANTHER" id="PTHR35177">
    <property type="entry name" value="HYDROGENASE MATURATION FACTOR HYBG"/>
    <property type="match status" value="1"/>
</dbReference>
<dbReference type="EMBL" id="DSTX01000001">
    <property type="protein sequence ID" value="HFK19776.1"/>
    <property type="molecule type" value="Genomic_DNA"/>
</dbReference>
<dbReference type="Gene3D" id="2.30.30.140">
    <property type="match status" value="1"/>
</dbReference>
<dbReference type="SUPFAM" id="SSF159127">
    <property type="entry name" value="HupF/HypC-like"/>
    <property type="match status" value="1"/>
</dbReference>
<dbReference type="InterPro" id="IPR001109">
    <property type="entry name" value="Hydrogenase_HupF/HypC"/>
</dbReference>
<dbReference type="Pfam" id="PF01455">
    <property type="entry name" value="HupF_HypC"/>
    <property type="match status" value="1"/>
</dbReference>
<comment type="similarity">
    <text evidence="1">Belongs to the HupF/HypC family.</text>
</comment>
<dbReference type="FunFam" id="2.30.30.140:FF:000022">
    <property type="entry name" value="Hydrogenase assembly chaperone HybG"/>
    <property type="match status" value="1"/>
</dbReference>
<sequence>MCLAVPGKIIRIDGEMAEVEIGGIRREASLSLIQREGLKEGEYVLIHTGFAIAKIDEGEARSILETWREILAAERAD</sequence>
<comment type="caution">
    <text evidence="2">The sequence shown here is derived from an EMBL/GenBank/DDBJ whole genome shotgun (WGS) entry which is preliminary data.</text>
</comment>
<dbReference type="GO" id="GO:0051604">
    <property type="term" value="P:protein maturation"/>
    <property type="evidence" value="ECO:0007669"/>
    <property type="project" value="TreeGrafter"/>
</dbReference>
<dbReference type="InterPro" id="IPR019812">
    <property type="entry name" value="Hydgase_assmbl_chp_CS"/>
</dbReference>
<accession>A0A7C3J3E4</accession>
<dbReference type="PANTHER" id="PTHR35177:SF2">
    <property type="entry name" value="HYDROGENASE MATURATION FACTOR HYBG"/>
    <property type="match status" value="1"/>
</dbReference>
<reference evidence="2" key="1">
    <citation type="journal article" date="2020" name="mSystems">
        <title>Genome- and Community-Level Interaction Insights into Carbon Utilization and Element Cycling Functions of Hydrothermarchaeota in Hydrothermal Sediment.</title>
        <authorList>
            <person name="Zhou Z."/>
            <person name="Liu Y."/>
            <person name="Xu W."/>
            <person name="Pan J."/>
            <person name="Luo Z.H."/>
            <person name="Li M."/>
        </authorList>
    </citation>
    <scope>NUCLEOTIDE SEQUENCE [LARGE SCALE GENOMIC DNA]</scope>
    <source>
        <strain evidence="2">SpSt-468</strain>
    </source>
</reference>
<evidence type="ECO:0000256" key="1">
    <source>
        <dbReference type="ARBA" id="ARBA00006018"/>
    </source>
</evidence>
<proteinExistence type="inferred from homology"/>
<dbReference type="GO" id="GO:1902670">
    <property type="term" value="F:carbon dioxide binding"/>
    <property type="evidence" value="ECO:0007669"/>
    <property type="project" value="TreeGrafter"/>
</dbReference>
<dbReference type="PROSITE" id="PS01097">
    <property type="entry name" value="HUPF_HYPC"/>
    <property type="match status" value="1"/>
</dbReference>
<dbReference type="NCBIfam" id="TIGR00074">
    <property type="entry name" value="hypC_hupF"/>
    <property type="match status" value="1"/>
</dbReference>
<dbReference type="PRINTS" id="PR00445">
    <property type="entry name" value="HUPFHYPC"/>
</dbReference>
<protein>
    <submittedName>
        <fullName evidence="2">HypC/HybG/HupF family hydrogenase formation chaperone</fullName>
    </submittedName>
</protein>
<evidence type="ECO:0000313" key="2">
    <source>
        <dbReference type="EMBL" id="HFK19776.1"/>
    </source>
</evidence>
<dbReference type="AlphaFoldDB" id="A0A7C3J3E4"/>
<organism evidence="2">
    <name type="scientific">Candidatus Methanomethylicus mesodigestus</name>
    <dbReference type="NCBI Taxonomy" id="1867258"/>
    <lineage>
        <taxon>Archaea</taxon>
        <taxon>Thermoproteota</taxon>
        <taxon>Methanosuratincolia</taxon>
        <taxon>Candidatus Methanomethylicales</taxon>
        <taxon>Candidatus Methanomethylicaceae</taxon>
        <taxon>Candidatus Methanomethylicus</taxon>
    </lineage>
</organism>
<dbReference type="GO" id="GO:0005506">
    <property type="term" value="F:iron ion binding"/>
    <property type="evidence" value="ECO:0007669"/>
    <property type="project" value="TreeGrafter"/>
</dbReference>
<name>A0A7C3J3E4_9CREN</name>
<gene>
    <name evidence="2" type="ORF">ENS19_00655</name>
</gene>